<gene>
    <name evidence="7" type="ORF">CQW23_35261</name>
</gene>
<evidence type="ECO:0000256" key="5">
    <source>
        <dbReference type="ARBA" id="ARBA00023136"/>
    </source>
</evidence>
<dbReference type="STRING" id="33114.A0A2G2UWI7"/>
<dbReference type="AlphaFoldDB" id="A0A2G2UWI7"/>
<dbReference type="InterPro" id="IPR029399">
    <property type="entry name" value="TMEM192"/>
</dbReference>
<evidence type="ECO:0000256" key="2">
    <source>
        <dbReference type="ARBA" id="ARBA00006314"/>
    </source>
</evidence>
<name>A0A2G2UWI7_CAPBA</name>
<keyword evidence="5" id="KW-0472">Membrane</keyword>
<evidence type="ECO:0000256" key="1">
    <source>
        <dbReference type="ARBA" id="ARBA00004141"/>
    </source>
</evidence>
<dbReference type="PANTHER" id="PTHR31592:SF1">
    <property type="entry name" value="TRANSMEMBRANE PROTEIN 192"/>
    <property type="match status" value="1"/>
</dbReference>
<comment type="similarity">
    <text evidence="2">Belongs to the TMEM192 family.</text>
</comment>
<keyword evidence="8" id="KW-1185">Reference proteome</keyword>
<keyword evidence="3" id="KW-0812">Transmembrane</keyword>
<dbReference type="EMBL" id="MLFT02002984">
    <property type="protein sequence ID" value="PHT25096.1"/>
    <property type="molecule type" value="Genomic_DNA"/>
</dbReference>
<evidence type="ECO:0000313" key="7">
    <source>
        <dbReference type="EMBL" id="PHT25096.1"/>
    </source>
</evidence>
<evidence type="ECO:0000256" key="6">
    <source>
        <dbReference type="SAM" id="Coils"/>
    </source>
</evidence>
<evidence type="ECO:0000256" key="4">
    <source>
        <dbReference type="ARBA" id="ARBA00022989"/>
    </source>
</evidence>
<comment type="caution">
    <text evidence="7">The sequence shown here is derived from an EMBL/GenBank/DDBJ whole genome shotgun (WGS) entry which is preliminary data.</text>
</comment>
<dbReference type="GO" id="GO:0005765">
    <property type="term" value="C:lysosomal membrane"/>
    <property type="evidence" value="ECO:0007669"/>
    <property type="project" value="TreeGrafter"/>
</dbReference>
<evidence type="ECO:0000256" key="3">
    <source>
        <dbReference type="ARBA" id="ARBA00022692"/>
    </source>
</evidence>
<keyword evidence="6" id="KW-0175">Coiled coil</keyword>
<dbReference type="GO" id="GO:0005770">
    <property type="term" value="C:late endosome"/>
    <property type="evidence" value="ECO:0007669"/>
    <property type="project" value="TreeGrafter"/>
</dbReference>
<proteinExistence type="inferred from homology"/>
<dbReference type="PANTHER" id="PTHR31592">
    <property type="entry name" value="TRANSMEMBRANE PROTEIN 192"/>
    <property type="match status" value="1"/>
</dbReference>
<keyword evidence="4" id="KW-1133">Transmembrane helix</keyword>
<protein>
    <submittedName>
        <fullName evidence="7">Uncharacterized protein</fullName>
    </submittedName>
</protein>
<sequence length="235" mass="27003">MGLYWSFKYWLPGSNMKKVKELNISKFTAAVLALDFREDIGERLPVVLLLLLNATNENFSKSLVLHRYQDGGRLSDQQMALLQYQQENIHFLTKEILRLQETLSKYERSNDRSAPQVDLAHLLATRDQELRTLKAEMNQLQSELRLARSIIEEKDAEIQRIRNANNQYVEENERFRAILGEWSNRAAKIKARTCIGSGMDVKLGTAEKNDHTEDSKHVNSSARLARLASGYFSSS</sequence>
<dbReference type="OrthoDB" id="564295at2759"/>
<reference evidence="8" key="2">
    <citation type="journal article" date="2017" name="J. Anim. Genet.">
        <title>Multiple reference genome sequences of hot pepper reveal the massive evolution of plant disease resistance genes by retroduplication.</title>
        <authorList>
            <person name="Kim S."/>
            <person name="Park J."/>
            <person name="Yeom S.-I."/>
            <person name="Kim Y.-M."/>
            <person name="Seo E."/>
            <person name="Kim K.-T."/>
            <person name="Kim M.-S."/>
            <person name="Lee J.M."/>
            <person name="Cheong K."/>
            <person name="Shin H.-S."/>
            <person name="Kim S.-B."/>
            <person name="Han K."/>
            <person name="Lee J."/>
            <person name="Park M."/>
            <person name="Lee H.-A."/>
            <person name="Lee H.-Y."/>
            <person name="Lee Y."/>
            <person name="Oh S."/>
            <person name="Lee J.H."/>
            <person name="Choi E."/>
            <person name="Choi E."/>
            <person name="Lee S.E."/>
            <person name="Jeon J."/>
            <person name="Kim H."/>
            <person name="Choi G."/>
            <person name="Song H."/>
            <person name="Lee J."/>
            <person name="Lee S.-C."/>
            <person name="Kwon J.-K."/>
            <person name="Lee H.-Y."/>
            <person name="Koo N."/>
            <person name="Hong Y."/>
            <person name="Kim R.W."/>
            <person name="Kang W.-H."/>
            <person name="Huh J.H."/>
            <person name="Kang B.-C."/>
            <person name="Yang T.-J."/>
            <person name="Lee Y.-H."/>
            <person name="Bennetzen J.L."/>
            <person name="Choi D."/>
        </authorList>
    </citation>
    <scope>NUCLEOTIDE SEQUENCE [LARGE SCALE GENOMIC DNA]</scope>
    <source>
        <strain evidence="8">cv. PBC81</strain>
    </source>
</reference>
<evidence type="ECO:0000313" key="8">
    <source>
        <dbReference type="Proteomes" id="UP000224567"/>
    </source>
</evidence>
<accession>A0A2G2UWI7</accession>
<feature type="coiled-coil region" evidence="6">
    <location>
        <begin position="89"/>
        <end position="174"/>
    </location>
</feature>
<reference evidence="7 8" key="1">
    <citation type="journal article" date="2017" name="Genome Biol.">
        <title>New reference genome sequences of hot pepper reveal the massive evolution of plant disease-resistance genes by retroduplication.</title>
        <authorList>
            <person name="Kim S."/>
            <person name="Park J."/>
            <person name="Yeom S.I."/>
            <person name="Kim Y.M."/>
            <person name="Seo E."/>
            <person name="Kim K.T."/>
            <person name="Kim M.S."/>
            <person name="Lee J.M."/>
            <person name="Cheong K."/>
            <person name="Shin H.S."/>
            <person name="Kim S.B."/>
            <person name="Han K."/>
            <person name="Lee J."/>
            <person name="Park M."/>
            <person name="Lee H.A."/>
            <person name="Lee H.Y."/>
            <person name="Lee Y."/>
            <person name="Oh S."/>
            <person name="Lee J.H."/>
            <person name="Choi E."/>
            <person name="Choi E."/>
            <person name="Lee S.E."/>
            <person name="Jeon J."/>
            <person name="Kim H."/>
            <person name="Choi G."/>
            <person name="Song H."/>
            <person name="Lee J."/>
            <person name="Lee S.C."/>
            <person name="Kwon J.K."/>
            <person name="Lee H.Y."/>
            <person name="Koo N."/>
            <person name="Hong Y."/>
            <person name="Kim R.W."/>
            <person name="Kang W.H."/>
            <person name="Huh J.H."/>
            <person name="Kang B.C."/>
            <person name="Yang T.J."/>
            <person name="Lee Y.H."/>
            <person name="Bennetzen J.L."/>
            <person name="Choi D."/>
        </authorList>
    </citation>
    <scope>NUCLEOTIDE SEQUENCE [LARGE SCALE GENOMIC DNA]</scope>
    <source>
        <strain evidence="8">cv. PBC81</strain>
    </source>
</reference>
<comment type="subcellular location">
    <subcellularLocation>
        <location evidence="1">Membrane</location>
        <topology evidence="1">Multi-pass membrane protein</topology>
    </subcellularLocation>
</comment>
<organism evidence="7 8">
    <name type="scientific">Capsicum baccatum</name>
    <name type="common">Peruvian pepper</name>
    <dbReference type="NCBI Taxonomy" id="33114"/>
    <lineage>
        <taxon>Eukaryota</taxon>
        <taxon>Viridiplantae</taxon>
        <taxon>Streptophyta</taxon>
        <taxon>Embryophyta</taxon>
        <taxon>Tracheophyta</taxon>
        <taxon>Spermatophyta</taxon>
        <taxon>Magnoliopsida</taxon>
        <taxon>eudicotyledons</taxon>
        <taxon>Gunneridae</taxon>
        <taxon>Pentapetalae</taxon>
        <taxon>asterids</taxon>
        <taxon>lamiids</taxon>
        <taxon>Solanales</taxon>
        <taxon>Solanaceae</taxon>
        <taxon>Solanoideae</taxon>
        <taxon>Capsiceae</taxon>
        <taxon>Capsicum</taxon>
    </lineage>
</organism>
<dbReference type="Proteomes" id="UP000224567">
    <property type="component" value="Unassembled WGS sequence"/>
</dbReference>